<dbReference type="Proteomes" id="UP000250266">
    <property type="component" value="Unassembled WGS sequence"/>
</dbReference>
<dbReference type="EMBL" id="KV747500">
    <property type="protein sequence ID" value="OCK72671.1"/>
    <property type="molecule type" value="Genomic_DNA"/>
</dbReference>
<feature type="compositionally biased region" description="Polar residues" evidence="1">
    <location>
        <begin position="53"/>
        <end position="67"/>
    </location>
</feature>
<feature type="region of interest" description="Disordered" evidence="1">
    <location>
        <begin position="51"/>
        <end position="78"/>
    </location>
</feature>
<name>A0A8E2DW75_9PEZI</name>
<protein>
    <submittedName>
        <fullName evidence="2">Uncharacterized protein</fullName>
    </submittedName>
</protein>
<dbReference type="AlphaFoldDB" id="A0A8E2DW75"/>
<sequence length="95" mass="10924">MRNRKSRENKKTVLKKKLQAEMCSLFDAVPVEFKKYFELFRSDKTLDFPRDAVSSNRRGINTSNESMNENRTRSDIVITTGSVPTPVFKSAAMQC</sequence>
<gene>
    <name evidence="2" type="ORF">K432DRAFT_412193</name>
</gene>
<accession>A0A8E2DW75</accession>
<keyword evidence="3" id="KW-1185">Reference proteome</keyword>
<evidence type="ECO:0000256" key="1">
    <source>
        <dbReference type="SAM" id="MobiDB-lite"/>
    </source>
</evidence>
<evidence type="ECO:0000313" key="2">
    <source>
        <dbReference type="EMBL" id="OCK72671.1"/>
    </source>
</evidence>
<organism evidence="2 3">
    <name type="scientific">Lepidopterella palustris CBS 459.81</name>
    <dbReference type="NCBI Taxonomy" id="1314670"/>
    <lineage>
        <taxon>Eukaryota</taxon>
        <taxon>Fungi</taxon>
        <taxon>Dikarya</taxon>
        <taxon>Ascomycota</taxon>
        <taxon>Pezizomycotina</taxon>
        <taxon>Dothideomycetes</taxon>
        <taxon>Pleosporomycetidae</taxon>
        <taxon>Mytilinidiales</taxon>
        <taxon>Argynnaceae</taxon>
        <taxon>Lepidopterella</taxon>
    </lineage>
</organism>
<evidence type="ECO:0000313" key="3">
    <source>
        <dbReference type="Proteomes" id="UP000250266"/>
    </source>
</evidence>
<reference evidence="2 3" key="1">
    <citation type="journal article" date="2016" name="Nat. Commun.">
        <title>Ectomycorrhizal ecology is imprinted in the genome of the dominant symbiotic fungus Cenococcum geophilum.</title>
        <authorList>
            <consortium name="DOE Joint Genome Institute"/>
            <person name="Peter M."/>
            <person name="Kohler A."/>
            <person name="Ohm R.A."/>
            <person name="Kuo A."/>
            <person name="Krutzmann J."/>
            <person name="Morin E."/>
            <person name="Arend M."/>
            <person name="Barry K.W."/>
            <person name="Binder M."/>
            <person name="Choi C."/>
            <person name="Clum A."/>
            <person name="Copeland A."/>
            <person name="Grisel N."/>
            <person name="Haridas S."/>
            <person name="Kipfer T."/>
            <person name="LaButti K."/>
            <person name="Lindquist E."/>
            <person name="Lipzen A."/>
            <person name="Maire R."/>
            <person name="Meier B."/>
            <person name="Mihaltcheva S."/>
            <person name="Molinier V."/>
            <person name="Murat C."/>
            <person name="Poggeler S."/>
            <person name="Quandt C.A."/>
            <person name="Sperisen C."/>
            <person name="Tritt A."/>
            <person name="Tisserant E."/>
            <person name="Crous P.W."/>
            <person name="Henrissat B."/>
            <person name="Nehls U."/>
            <person name="Egli S."/>
            <person name="Spatafora J.W."/>
            <person name="Grigoriev I.V."/>
            <person name="Martin F.M."/>
        </authorList>
    </citation>
    <scope>NUCLEOTIDE SEQUENCE [LARGE SCALE GENOMIC DNA]</scope>
    <source>
        <strain evidence="2 3">CBS 459.81</strain>
    </source>
</reference>
<proteinExistence type="predicted"/>